<gene>
    <name evidence="1" type="ORF">J2S17_000790</name>
</gene>
<comment type="caution">
    <text evidence="1">The sequence shown here is derived from an EMBL/GenBank/DDBJ whole genome shotgun (WGS) entry which is preliminary data.</text>
</comment>
<proteinExistence type="predicted"/>
<protein>
    <submittedName>
        <fullName evidence="1">Uncharacterized protein</fullName>
    </submittedName>
</protein>
<dbReference type="Proteomes" id="UP001238088">
    <property type="component" value="Unassembled WGS sequence"/>
</dbReference>
<dbReference type="RefSeq" id="WP_307472059.1">
    <property type="nucleotide sequence ID" value="NZ_JAUSUB010000002.1"/>
</dbReference>
<keyword evidence="2" id="KW-1185">Reference proteome</keyword>
<dbReference type="EMBL" id="JAUSUB010000002">
    <property type="protein sequence ID" value="MDQ0268921.1"/>
    <property type="molecule type" value="Genomic_DNA"/>
</dbReference>
<reference evidence="1 2" key="1">
    <citation type="submission" date="2023-07" db="EMBL/GenBank/DDBJ databases">
        <title>Genomic Encyclopedia of Type Strains, Phase IV (KMG-IV): sequencing the most valuable type-strain genomes for metagenomic binning, comparative biology and taxonomic classification.</title>
        <authorList>
            <person name="Goeker M."/>
        </authorList>
    </citation>
    <scope>NUCLEOTIDE SEQUENCE [LARGE SCALE GENOMIC DNA]</scope>
    <source>
        <strain evidence="1 2">DSM 23494</strain>
    </source>
</reference>
<evidence type="ECO:0000313" key="2">
    <source>
        <dbReference type="Proteomes" id="UP001238088"/>
    </source>
</evidence>
<sequence length="58" mass="6634">MEWTESKARPDLVGQTATVTRNLTIVDAREYSTGISVRVQDEMGDEYWTGLDDIDLER</sequence>
<accession>A0ABU0ACE0</accession>
<name>A0ABU0ACE0_9BACI</name>
<evidence type="ECO:0000313" key="1">
    <source>
        <dbReference type="EMBL" id="MDQ0268921.1"/>
    </source>
</evidence>
<organism evidence="1 2">
    <name type="scientific">Cytobacillus purgationiresistens</name>
    <dbReference type="NCBI Taxonomy" id="863449"/>
    <lineage>
        <taxon>Bacteria</taxon>
        <taxon>Bacillati</taxon>
        <taxon>Bacillota</taxon>
        <taxon>Bacilli</taxon>
        <taxon>Bacillales</taxon>
        <taxon>Bacillaceae</taxon>
        <taxon>Cytobacillus</taxon>
    </lineage>
</organism>